<evidence type="ECO:0000256" key="2">
    <source>
        <dbReference type="ARBA" id="ARBA00022782"/>
    </source>
</evidence>
<sequence>MGQDWIGQEKEPVLQVEELLDKPVHRMTPDVDQGTLHGVECGLEGTGVLGHDWGHLETQGILRDCDRGFLTAVKRDLWEAGDLEIFGMCPDDKQSATLLTMKQLAKFIQESEGKHLVVLQMEKVEWEPGTILEFQGTIEEHTYSLLQHTHLLALVVYPDTQKSSVGSHPSKLLVSVEGQPQDQVVCMSTSTQYLVFRVRGTMKNVTSDHIRFHLSVHLKDHSDGPGLPKPEIERLLFGKDKCLTKITPALFMVLGQSHREASLPISLENPESRCGTIGDAASVTDPSS</sequence>
<keyword evidence="5" id="KW-1185">Reference proteome</keyword>
<keyword evidence="2" id="KW-0221">Differentiation</keyword>
<evidence type="ECO:0000259" key="3">
    <source>
        <dbReference type="Pfam" id="PF04709"/>
    </source>
</evidence>
<dbReference type="InterPro" id="IPR006799">
    <property type="entry name" value="AMH_N"/>
</dbReference>
<dbReference type="GO" id="GO:0008083">
    <property type="term" value="F:growth factor activity"/>
    <property type="evidence" value="ECO:0007669"/>
    <property type="project" value="InterPro"/>
</dbReference>
<evidence type="ECO:0000313" key="4">
    <source>
        <dbReference type="EMBL" id="CAH2292366.1"/>
    </source>
</evidence>
<keyword evidence="1" id="KW-0732">Signal</keyword>
<name>A0AAD1S433_PELCU</name>
<accession>A0AAD1S433</accession>
<organism evidence="4 5">
    <name type="scientific">Pelobates cultripes</name>
    <name type="common">Western spadefoot toad</name>
    <dbReference type="NCBI Taxonomy" id="61616"/>
    <lineage>
        <taxon>Eukaryota</taxon>
        <taxon>Metazoa</taxon>
        <taxon>Chordata</taxon>
        <taxon>Craniata</taxon>
        <taxon>Vertebrata</taxon>
        <taxon>Euteleostomi</taxon>
        <taxon>Amphibia</taxon>
        <taxon>Batrachia</taxon>
        <taxon>Anura</taxon>
        <taxon>Pelobatoidea</taxon>
        <taxon>Pelobatidae</taxon>
        <taxon>Pelobates</taxon>
    </lineage>
</organism>
<proteinExistence type="predicted"/>
<evidence type="ECO:0000256" key="1">
    <source>
        <dbReference type="ARBA" id="ARBA00022729"/>
    </source>
</evidence>
<evidence type="ECO:0000313" key="5">
    <source>
        <dbReference type="Proteomes" id="UP001295444"/>
    </source>
</evidence>
<dbReference type="PANTHER" id="PTHR15009:SF4">
    <property type="entry name" value="MUELLERIAN-INHIBITING FACTOR"/>
    <property type="match status" value="1"/>
</dbReference>
<dbReference type="Proteomes" id="UP001295444">
    <property type="component" value="Chromosome 05"/>
</dbReference>
<gene>
    <name evidence="4" type="ORF">PECUL_23A032862</name>
</gene>
<protein>
    <submittedName>
        <fullName evidence="4">Muellerian-inhibiting factor</fullName>
    </submittedName>
</protein>
<reference evidence="4" key="1">
    <citation type="submission" date="2022-03" db="EMBL/GenBank/DDBJ databases">
        <authorList>
            <person name="Alioto T."/>
            <person name="Alioto T."/>
            <person name="Gomez Garrido J."/>
        </authorList>
    </citation>
    <scope>NUCLEOTIDE SEQUENCE</scope>
</reference>
<dbReference type="AlphaFoldDB" id="A0AAD1S433"/>
<dbReference type="InterPro" id="IPR021203">
    <property type="entry name" value="Muellerian-inhibiting_factor"/>
</dbReference>
<dbReference type="Pfam" id="PF04709">
    <property type="entry name" value="AMH_N"/>
    <property type="match status" value="1"/>
</dbReference>
<feature type="domain" description="Anti-Mullerian hormone N-terminal" evidence="3">
    <location>
        <begin position="66"/>
        <end position="260"/>
    </location>
</feature>
<dbReference type="EMBL" id="OW240916">
    <property type="protein sequence ID" value="CAH2292366.1"/>
    <property type="molecule type" value="Genomic_DNA"/>
</dbReference>
<dbReference type="GO" id="GO:0030154">
    <property type="term" value="P:cell differentiation"/>
    <property type="evidence" value="ECO:0007669"/>
    <property type="project" value="UniProtKB-KW"/>
</dbReference>
<dbReference type="PANTHER" id="PTHR15009">
    <property type="entry name" value="MUELLERIAN-INHIBITING FACTOR"/>
    <property type="match status" value="1"/>
</dbReference>
<dbReference type="GO" id="GO:0008406">
    <property type="term" value="P:gonad development"/>
    <property type="evidence" value="ECO:0007669"/>
    <property type="project" value="InterPro"/>
</dbReference>